<organism evidence="1">
    <name type="scientific">Ixodes ricinus</name>
    <name type="common">Common tick</name>
    <name type="synonym">Acarus ricinus</name>
    <dbReference type="NCBI Taxonomy" id="34613"/>
    <lineage>
        <taxon>Eukaryota</taxon>
        <taxon>Metazoa</taxon>
        <taxon>Ecdysozoa</taxon>
        <taxon>Arthropoda</taxon>
        <taxon>Chelicerata</taxon>
        <taxon>Arachnida</taxon>
        <taxon>Acari</taxon>
        <taxon>Parasitiformes</taxon>
        <taxon>Ixodida</taxon>
        <taxon>Ixodoidea</taxon>
        <taxon>Ixodidae</taxon>
        <taxon>Ixodinae</taxon>
        <taxon>Ixodes</taxon>
    </lineage>
</organism>
<reference evidence="1" key="1">
    <citation type="submission" date="2016-02" db="EMBL/GenBank/DDBJ databases">
        <title>RNAseq analyses of the midgut from blood- or serum-fed Ixodes ricinus ticks.</title>
        <authorList>
            <person name="Perner J."/>
            <person name="Provaznik J."/>
            <person name="Schrenkova J."/>
            <person name="Urbanova V."/>
            <person name="Ribeiro J.M."/>
            <person name="Kopacek P."/>
        </authorList>
    </citation>
    <scope>NUCLEOTIDE SEQUENCE</scope>
    <source>
        <tissue evidence="1">Gut</tissue>
    </source>
</reference>
<accession>A0A131Y9Z8</accession>
<protein>
    <submittedName>
        <fullName evidence="1">Uncharacterized protein</fullName>
    </submittedName>
</protein>
<dbReference type="AlphaFoldDB" id="A0A131Y9Z8"/>
<name>A0A131Y9Z8_IXORI</name>
<sequence length="122" mass="13889">MIQHHIDTPTSFHWQEQPSATVHSRSGQSQTAFFLPVHITRLHPRNCAAYFSVLWELRLRYVVCHGEFSLYHFNGVQRIDGECANLDETSSWLHTVARMAGPFSLECLFLCLTGVNSQSGLI</sequence>
<evidence type="ECO:0000313" key="1">
    <source>
        <dbReference type="EMBL" id="JAP74801.1"/>
    </source>
</evidence>
<dbReference type="EMBL" id="GEFM01000995">
    <property type="protein sequence ID" value="JAP74801.1"/>
    <property type="molecule type" value="mRNA"/>
</dbReference>
<proteinExistence type="evidence at transcript level"/>